<feature type="transmembrane region" description="Helical" evidence="8">
    <location>
        <begin position="79"/>
        <end position="100"/>
    </location>
</feature>
<dbReference type="EMBL" id="SETE01000001">
    <property type="protein sequence ID" value="RYM35460.1"/>
    <property type="molecule type" value="Genomic_DNA"/>
</dbReference>
<evidence type="ECO:0000259" key="9">
    <source>
        <dbReference type="Pfam" id="PF13231"/>
    </source>
</evidence>
<keyword evidence="5 8" id="KW-0812">Transmembrane</keyword>
<feature type="transmembrane region" description="Helical" evidence="8">
    <location>
        <begin position="307"/>
        <end position="326"/>
    </location>
</feature>
<keyword evidence="7 8" id="KW-0472">Membrane</keyword>
<dbReference type="AlphaFoldDB" id="A0A4Q4KPP1"/>
<feature type="transmembrane region" description="Helical" evidence="8">
    <location>
        <begin position="157"/>
        <end position="173"/>
    </location>
</feature>
<gene>
    <name evidence="10" type="ORF">ERX46_00270</name>
</gene>
<feature type="transmembrane region" description="Helical" evidence="8">
    <location>
        <begin position="7"/>
        <end position="26"/>
    </location>
</feature>
<evidence type="ECO:0000313" key="11">
    <source>
        <dbReference type="Proteomes" id="UP000293952"/>
    </source>
</evidence>
<feature type="transmembrane region" description="Helical" evidence="8">
    <location>
        <begin position="243"/>
        <end position="268"/>
    </location>
</feature>
<evidence type="ECO:0000256" key="7">
    <source>
        <dbReference type="ARBA" id="ARBA00023136"/>
    </source>
</evidence>
<dbReference type="RefSeq" id="WP_130091827.1">
    <property type="nucleotide sequence ID" value="NZ_SETE01000001.1"/>
</dbReference>
<feature type="transmembrane region" description="Helical" evidence="8">
    <location>
        <begin position="132"/>
        <end position="150"/>
    </location>
</feature>
<keyword evidence="6 8" id="KW-1133">Transmembrane helix</keyword>
<name>A0A4Q4KPP1_9FLAO</name>
<feature type="transmembrane region" description="Helical" evidence="8">
    <location>
        <begin position="338"/>
        <end position="354"/>
    </location>
</feature>
<evidence type="ECO:0000256" key="2">
    <source>
        <dbReference type="ARBA" id="ARBA00022475"/>
    </source>
</evidence>
<dbReference type="GO" id="GO:0005886">
    <property type="term" value="C:plasma membrane"/>
    <property type="evidence" value="ECO:0007669"/>
    <property type="project" value="UniProtKB-SubCell"/>
</dbReference>
<keyword evidence="3" id="KW-0328">Glycosyltransferase</keyword>
<keyword evidence="4" id="KW-0808">Transferase</keyword>
<evidence type="ECO:0000256" key="1">
    <source>
        <dbReference type="ARBA" id="ARBA00004651"/>
    </source>
</evidence>
<keyword evidence="11" id="KW-1185">Reference proteome</keyword>
<dbReference type="InterPro" id="IPR038731">
    <property type="entry name" value="RgtA/B/C-like"/>
</dbReference>
<proteinExistence type="predicted"/>
<dbReference type="GO" id="GO:0009103">
    <property type="term" value="P:lipopolysaccharide biosynthetic process"/>
    <property type="evidence" value="ECO:0007669"/>
    <property type="project" value="UniProtKB-ARBA"/>
</dbReference>
<dbReference type="InterPro" id="IPR050297">
    <property type="entry name" value="LipidA_mod_glycosyltrf_83"/>
</dbReference>
<evidence type="ECO:0000313" key="10">
    <source>
        <dbReference type="EMBL" id="RYM35460.1"/>
    </source>
</evidence>
<organism evidence="10 11">
    <name type="scientific">Brumimicrobium glaciale</name>
    <dbReference type="NCBI Taxonomy" id="200475"/>
    <lineage>
        <taxon>Bacteria</taxon>
        <taxon>Pseudomonadati</taxon>
        <taxon>Bacteroidota</taxon>
        <taxon>Flavobacteriia</taxon>
        <taxon>Flavobacteriales</taxon>
        <taxon>Crocinitomicaceae</taxon>
        <taxon>Brumimicrobium</taxon>
    </lineage>
</organism>
<evidence type="ECO:0000256" key="3">
    <source>
        <dbReference type="ARBA" id="ARBA00022676"/>
    </source>
</evidence>
<feature type="transmembrane region" description="Helical" evidence="8">
    <location>
        <begin position="179"/>
        <end position="194"/>
    </location>
</feature>
<feature type="domain" description="Glycosyltransferase RgtA/B/C/D-like" evidence="9">
    <location>
        <begin position="59"/>
        <end position="216"/>
    </location>
</feature>
<comment type="subcellular location">
    <subcellularLocation>
        <location evidence="1">Cell membrane</location>
        <topology evidence="1">Multi-pass membrane protein</topology>
    </subcellularLocation>
</comment>
<evidence type="ECO:0000256" key="8">
    <source>
        <dbReference type="SAM" id="Phobius"/>
    </source>
</evidence>
<dbReference type="Proteomes" id="UP000293952">
    <property type="component" value="Unassembled WGS sequence"/>
</dbReference>
<comment type="caution">
    <text evidence="10">The sequence shown here is derived from an EMBL/GenBank/DDBJ whole genome shotgun (WGS) entry which is preliminary data.</text>
</comment>
<evidence type="ECO:0000256" key="6">
    <source>
        <dbReference type="ARBA" id="ARBA00022989"/>
    </source>
</evidence>
<dbReference type="OrthoDB" id="1114881at2"/>
<accession>A0A4Q4KPP1</accession>
<dbReference type="PANTHER" id="PTHR33908">
    <property type="entry name" value="MANNOSYLTRANSFERASE YKCB-RELATED"/>
    <property type="match status" value="1"/>
</dbReference>
<dbReference type="Pfam" id="PF13231">
    <property type="entry name" value="PMT_2"/>
    <property type="match status" value="1"/>
</dbReference>
<feature type="transmembrane region" description="Helical" evidence="8">
    <location>
        <begin position="201"/>
        <end position="223"/>
    </location>
</feature>
<keyword evidence="2" id="KW-1003">Cell membrane</keyword>
<evidence type="ECO:0000256" key="4">
    <source>
        <dbReference type="ARBA" id="ARBA00022679"/>
    </source>
</evidence>
<dbReference type="PANTHER" id="PTHR33908:SF11">
    <property type="entry name" value="MEMBRANE PROTEIN"/>
    <property type="match status" value="1"/>
</dbReference>
<protein>
    <recommendedName>
        <fullName evidence="9">Glycosyltransferase RgtA/B/C/D-like domain-containing protein</fullName>
    </recommendedName>
</protein>
<evidence type="ECO:0000256" key="5">
    <source>
        <dbReference type="ARBA" id="ARBA00022692"/>
    </source>
</evidence>
<dbReference type="GO" id="GO:0016763">
    <property type="term" value="F:pentosyltransferase activity"/>
    <property type="evidence" value="ECO:0007669"/>
    <property type="project" value="TreeGrafter"/>
</dbReference>
<feature type="transmembrane region" description="Helical" evidence="8">
    <location>
        <begin position="280"/>
        <end position="301"/>
    </location>
</feature>
<sequence length="663" mass="76612">MKQLSNQWILFIIIVISVILRIFNFAEIPFVHDEFSVLRRLDYNSFSDIITHGVMVDGHPAGIQVFLVYWSRIFGVSEVAIKFPFIVFGVLAVYFTYLIGKSWFNETVGLLTAALVSSLQYTVMFSQIARPYISGLLFSLMLVYYLSKLIQKPEKNFLLNGILFIISASLCAYNHHFSLLFAAIVGISGAFFIKKQFLLKYILLGVGIFVLYIPHLGIFFHQLGLGGVEQWLAKPKPDFILDFLKFVFNHSYILMLAVFVIALWFLIVKRSSDDFRAKVNYKYYILFFIWFFLPLAIGYFYSVKFSSVLQFSVLIFSFTFILYLFFAHLPNCKPKTNLILVIIILGAGTYSLVFERQHYKYFYQSSYIKVLRDYEEITGEEESIFAIIQSVKTTNDYYTKTLGVDTNYKWFDDFESMKEFKLFIIENAPQFDKLYLGSLYDLHPTAIPIILEFYPYIEIENNYFGGATYLFSKKKSIENSTTSSQNNKQISLITDLNFEESNLSKQMTSGWNFNPESIIDSIAFSGANSYLMDKNQEWGPLFEMPLDEITKNKTDFIDFSVRAKPINSFNGATLVVSLEVDGESIYWIGTTLEELEISDSLNPDWSSFYASLKLPDIYLNYNDIQVKTLIWNKGKSEFLIDDFKVELRVGNGVVYGVYNDLVD</sequence>
<reference evidence="10 11" key="1">
    <citation type="submission" date="2019-02" db="EMBL/GenBank/DDBJ databases">
        <title>Genome sequence of the sea-ice species Brumimicrobium glaciale.</title>
        <authorList>
            <person name="Bowman J.P."/>
        </authorList>
    </citation>
    <scope>NUCLEOTIDE SEQUENCE [LARGE SCALE GENOMIC DNA]</scope>
    <source>
        <strain evidence="10 11">IC156</strain>
    </source>
</reference>